<evidence type="ECO:0000313" key="1">
    <source>
        <dbReference type="EMBL" id="KAK8884292.1"/>
    </source>
</evidence>
<comment type="caution">
    <text evidence="1">The sequence shown here is derived from an EMBL/GenBank/DDBJ whole genome shotgun (WGS) entry which is preliminary data.</text>
</comment>
<dbReference type="Proteomes" id="UP001470230">
    <property type="component" value="Unassembled WGS sequence"/>
</dbReference>
<keyword evidence="2" id="KW-1185">Reference proteome</keyword>
<gene>
    <name evidence="1" type="ORF">M9Y10_043400</name>
</gene>
<evidence type="ECO:0000313" key="2">
    <source>
        <dbReference type="Proteomes" id="UP001470230"/>
    </source>
</evidence>
<dbReference type="EMBL" id="JAPFFF010000008">
    <property type="protein sequence ID" value="KAK8884292.1"/>
    <property type="molecule type" value="Genomic_DNA"/>
</dbReference>
<accession>A0ABR2JZZ8</accession>
<sequence>MIERGIEFDKTILMKKKFEMEHEEELEYATSGTINTNEEEQRAIEEDHRSWFCRTTSESMDDSVLSSHEVSHE</sequence>
<organism evidence="1 2">
    <name type="scientific">Tritrichomonas musculus</name>
    <dbReference type="NCBI Taxonomy" id="1915356"/>
    <lineage>
        <taxon>Eukaryota</taxon>
        <taxon>Metamonada</taxon>
        <taxon>Parabasalia</taxon>
        <taxon>Tritrichomonadida</taxon>
        <taxon>Tritrichomonadidae</taxon>
        <taxon>Tritrichomonas</taxon>
    </lineage>
</organism>
<protein>
    <submittedName>
        <fullName evidence="1">Uncharacterized protein</fullName>
    </submittedName>
</protein>
<name>A0ABR2JZZ8_9EUKA</name>
<reference evidence="1 2" key="1">
    <citation type="submission" date="2024-04" db="EMBL/GenBank/DDBJ databases">
        <title>Tritrichomonas musculus Genome.</title>
        <authorList>
            <person name="Alves-Ferreira E."/>
            <person name="Grigg M."/>
            <person name="Lorenzi H."/>
            <person name="Galac M."/>
        </authorList>
    </citation>
    <scope>NUCLEOTIDE SEQUENCE [LARGE SCALE GENOMIC DNA]</scope>
    <source>
        <strain evidence="1 2">EAF2021</strain>
    </source>
</reference>
<proteinExistence type="predicted"/>